<protein>
    <submittedName>
        <fullName evidence="1">Uncharacterized protein</fullName>
    </submittedName>
</protein>
<sequence length="113" mass="12809">MSNLIVEKEMSQPVELWMKRENFGTSWSGTESSLLPHLVDARADVDEHADVLGHERVQAVLVGPDKEHRQKFPQLTALENGEQELRTGDVDCGILEALQRVRHGEKRRDGLKI</sequence>
<comment type="caution">
    <text evidence="1">The sequence shown here is derived from an EMBL/GenBank/DDBJ whole genome shotgun (WGS) entry which is preliminary data.</text>
</comment>
<dbReference type="EMBL" id="LIAE01007576">
    <property type="protein sequence ID" value="PAV78354.1"/>
    <property type="molecule type" value="Genomic_DNA"/>
</dbReference>
<reference evidence="1 2" key="1">
    <citation type="journal article" date="2017" name="Curr. Biol.">
        <title>Genome architecture and evolution of a unichromosomal asexual nematode.</title>
        <authorList>
            <person name="Fradin H."/>
            <person name="Zegar C."/>
            <person name="Gutwein M."/>
            <person name="Lucas J."/>
            <person name="Kovtun M."/>
            <person name="Corcoran D."/>
            <person name="Baugh L.R."/>
            <person name="Kiontke K."/>
            <person name="Gunsalus K."/>
            <person name="Fitch D.H."/>
            <person name="Piano F."/>
        </authorList>
    </citation>
    <scope>NUCLEOTIDE SEQUENCE [LARGE SCALE GENOMIC DNA]</scope>
    <source>
        <strain evidence="1">PF1309</strain>
    </source>
</reference>
<evidence type="ECO:0000313" key="1">
    <source>
        <dbReference type="EMBL" id="PAV78354.1"/>
    </source>
</evidence>
<dbReference type="Proteomes" id="UP000218231">
    <property type="component" value="Unassembled WGS sequence"/>
</dbReference>
<accession>A0A2A2KWM4</accession>
<keyword evidence="2" id="KW-1185">Reference proteome</keyword>
<name>A0A2A2KWM4_9BILA</name>
<gene>
    <name evidence="1" type="ORF">WR25_24781</name>
</gene>
<proteinExistence type="predicted"/>
<organism evidence="1 2">
    <name type="scientific">Diploscapter pachys</name>
    <dbReference type="NCBI Taxonomy" id="2018661"/>
    <lineage>
        <taxon>Eukaryota</taxon>
        <taxon>Metazoa</taxon>
        <taxon>Ecdysozoa</taxon>
        <taxon>Nematoda</taxon>
        <taxon>Chromadorea</taxon>
        <taxon>Rhabditida</taxon>
        <taxon>Rhabditina</taxon>
        <taxon>Rhabditomorpha</taxon>
        <taxon>Rhabditoidea</taxon>
        <taxon>Rhabditidae</taxon>
        <taxon>Diploscapter</taxon>
    </lineage>
</organism>
<dbReference type="AlphaFoldDB" id="A0A2A2KWM4"/>
<evidence type="ECO:0000313" key="2">
    <source>
        <dbReference type="Proteomes" id="UP000218231"/>
    </source>
</evidence>